<protein>
    <submittedName>
        <fullName evidence="1">Uncharacterized protein</fullName>
    </submittedName>
</protein>
<feature type="non-terminal residue" evidence="1">
    <location>
        <position position="44"/>
    </location>
</feature>
<gene>
    <name evidence="1" type="ORF">AVDCRST_MAG93-10089</name>
</gene>
<name>A0A6J4NVR9_9CHLR</name>
<evidence type="ECO:0000313" key="1">
    <source>
        <dbReference type="EMBL" id="CAA9398251.1"/>
    </source>
</evidence>
<dbReference type="AlphaFoldDB" id="A0A6J4NVR9"/>
<dbReference type="EMBL" id="CADCTR010003386">
    <property type="protein sequence ID" value="CAA9398251.1"/>
    <property type="molecule type" value="Genomic_DNA"/>
</dbReference>
<accession>A0A6J4NVR9</accession>
<organism evidence="1">
    <name type="scientific">uncultured Chloroflexia bacterium</name>
    <dbReference type="NCBI Taxonomy" id="1672391"/>
    <lineage>
        <taxon>Bacteria</taxon>
        <taxon>Bacillati</taxon>
        <taxon>Chloroflexota</taxon>
        <taxon>Chloroflexia</taxon>
        <taxon>environmental samples</taxon>
    </lineage>
</organism>
<proteinExistence type="predicted"/>
<feature type="non-terminal residue" evidence="1">
    <location>
        <position position="1"/>
    </location>
</feature>
<reference evidence="1" key="1">
    <citation type="submission" date="2020-02" db="EMBL/GenBank/DDBJ databases">
        <authorList>
            <person name="Meier V. D."/>
        </authorList>
    </citation>
    <scope>NUCLEOTIDE SEQUENCE</scope>
    <source>
        <strain evidence="1">AVDCRST_MAG93</strain>
    </source>
</reference>
<sequence>DFRTHLRCSLSSLPHACRCFGAGANRCEGADDLNREARGYTETV</sequence>